<name>A0A3L8PTH2_9GAMM</name>
<evidence type="ECO:0000313" key="2">
    <source>
        <dbReference type="Proteomes" id="UP000281474"/>
    </source>
</evidence>
<evidence type="ECO:0000313" key="1">
    <source>
        <dbReference type="EMBL" id="RLV57903.1"/>
    </source>
</evidence>
<gene>
    <name evidence="1" type="ORF">D5018_20085</name>
</gene>
<reference evidence="1 2" key="1">
    <citation type="submission" date="2018-09" db="EMBL/GenBank/DDBJ databases">
        <title>Phylogeny of the Shewanellaceae, and recommendation for two new genera, Pseudoshewanella and Parashewanella.</title>
        <authorList>
            <person name="Wang G."/>
        </authorList>
    </citation>
    <scope>NUCLEOTIDE SEQUENCE [LARGE SCALE GENOMIC DNA]</scope>
    <source>
        <strain evidence="1 2">C51</strain>
    </source>
</reference>
<keyword evidence="2" id="KW-1185">Reference proteome</keyword>
<sequence>MTKGITGTPYGEFFNVDFASQTLNVGNYWSIQGGPDIGIRPLASADASLELTLYFDGGNYTKSLTGPFFAEGAEGAFGLGLGLGLGFGFGFETVQALQPKGQRFVEGVSLSLAVGSADLSGHAQFGYGGVHGKPQPIPFADVPSYFFHRWTNGVFK</sequence>
<proteinExistence type="predicted"/>
<dbReference type="EMBL" id="QZEI01000121">
    <property type="protein sequence ID" value="RLV57903.1"/>
    <property type="molecule type" value="Genomic_DNA"/>
</dbReference>
<dbReference type="RefSeq" id="WP_121840762.1">
    <property type="nucleotide sequence ID" value="NZ_ML014870.1"/>
</dbReference>
<organism evidence="1 2">
    <name type="scientific">Parashewanella curva</name>
    <dbReference type="NCBI Taxonomy" id="2338552"/>
    <lineage>
        <taxon>Bacteria</taxon>
        <taxon>Pseudomonadati</taxon>
        <taxon>Pseudomonadota</taxon>
        <taxon>Gammaproteobacteria</taxon>
        <taxon>Alteromonadales</taxon>
        <taxon>Shewanellaceae</taxon>
        <taxon>Parashewanella</taxon>
    </lineage>
</organism>
<comment type="caution">
    <text evidence="1">The sequence shown here is derived from an EMBL/GenBank/DDBJ whole genome shotgun (WGS) entry which is preliminary data.</text>
</comment>
<dbReference type="AlphaFoldDB" id="A0A3L8PTH2"/>
<accession>A0A3L8PTH2</accession>
<dbReference type="Proteomes" id="UP000281474">
    <property type="component" value="Unassembled WGS sequence"/>
</dbReference>
<protein>
    <submittedName>
        <fullName evidence="1">Uncharacterized protein</fullName>
    </submittedName>
</protein>